<dbReference type="AlphaFoldDB" id="A0A0F4YEL4"/>
<comment type="caution">
    <text evidence="1">The sequence shown here is derived from an EMBL/GenBank/DDBJ whole genome shotgun (WGS) entry which is preliminary data.</text>
</comment>
<dbReference type="Proteomes" id="UP000053958">
    <property type="component" value="Unassembled WGS sequence"/>
</dbReference>
<accession>A0A0F4YEL4</accession>
<evidence type="ECO:0000313" key="1">
    <source>
        <dbReference type="EMBL" id="KKA16361.1"/>
    </source>
</evidence>
<name>A0A0F4YEL4_RASE3</name>
<sequence length="101" mass="11495">MTCWDSSPSQGLHVTLFYLEARGDKRILIRANTIHLMPGHKLPLTEETTLKSSSADIITISRVRTSTDIELLESSLKKLIRDLREVRPSPYFGKQVGFRLL</sequence>
<keyword evidence="2" id="KW-1185">Reference proteome</keyword>
<proteinExistence type="predicted"/>
<organism evidence="1 2">
    <name type="scientific">Rasamsonia emersonii (strain ATCC 16479 / CBS 393.64 / IMI 116815)</name>
    <dbReference type="NCBI Taxonomy" id="1408163"/>
    <lineage>
        <taxon>Eukaryota</taxon>
        <taxon>Fungi</taxon>
        <taxon>Dikarya</taxon>
        <taxon>Ascomycota</taxon>
        <taxon>Pezizomycotina</taxon>
        <taxon>Eurotiomycetes</taxon>
        <taxon>Eurotiomycetidae</taxon>
        <taxon>Eurotiales</taxon>
        <taxon>Trichocomaceae</taxon>
        <taxon>Rasamsonia</taxon>
    </lineage>
</organism>
<protein>
    <submittedName>
        <fullName evidence="1">Uncharacterized protein</fullName>
    </submittedName>
</protein>
<evidence type="ECO:0000313" key="2">
    <source>
        <dbReference type="Proteomes" id="UP000053958"/>
    </source>
</evidence>
<dbReference type="GeneID" id="25313117"/>
<reference evidence="1 2" key="1">
    <citation type="submission" date="2015-04" db="EMBL/GenBank/DDBJ databases">
        <authorList>
            <person name="Heijne W.H."/>
            <person name="Fedorova N.D."/>
            <person name="Nierman W.C."/>
            <person name="Vollebregt A.W."/>
            <person name="Zhao Z."/>
            <person name="Wu L."/>
            <person name="Kumar M."/>
            <person name="Stam H."/>
            <person name="van den Berg M.A."/>
            <person name="Pel H.J."/>
        </authorList>
    </citation>
    <scope>NUCLEOTIDE SEQUENCE [LARGE SCALE GENOMIC DNA]</scope>
    <source>
        <strain evidence="1 2">CBS 393.64</strain>
    </source>
</reference>
<dbReference type="EMBL" id="LASV01000785">
    <property type="protein sequence ID" value="KKA16361.1"/>
    <property type="molecule type" value="Genomic_DNA"/>
</dbReference>
<dbReference type="RefSeq" id="XP_013322973.1">
    <property type="nucleotide sequence ID" value="XM_013467519.1"/>
</dbReference>
<gene>
    <name evidence="1" type="ORF">T310_10057</name>
</gene>